<comment type="caution">
    <text evidence="1">The sequence shown here is derived from an EMBL/GenBank/DDBJ whole genome shotgun (WGS) entry which is preliminary data.</text>
</comment>
<evidence type="ECO:0000313" key="2">
    <source>
        <dbReference type="Proteomes" id="UP001172082"/>
    </source>
</evidence>
<organism evidence="1 2">
    <name type="scientific">Splendidivirga corallicola</name>
    <dbReference type="NCBI Taxonomy" id="3051826"/>
    <lineage>
        <taxon>Bacteria</taxon>
        <taxon>Pseudomonadati</taxon>
        <taxon>Bacteroidota</taxon>
        <taxon>Cytophagia</taxon>
        <taxon>Cytophagales</taxon>
        <taxon>Splendidivirgaceae</taxon>
        <taxon>Splendidivirga</taxon>
    </lineage>
</organism>
<sequence length="149" mass="16663">MNKVTDFIISLFNYITWKLNTSNKIKMIVLLLVAYLMTLTFTAYSADIPGSNRSTSDEKDQVLVKVKINPPHGFSLTDYDGVYLEILNEENIQIAKEALEDGVINFKLDTKLNLRNIKLYCAATNDTLLVAEVQNGAAIGFLISTLVIK</sequence>
<proteinExistence type="predicted"/>
<dbReference type="EMBL" id="JAUJEA010000007">
    <property type="protein sequence ID" value="MDN5203458.1"/>
    <property type="molecule type" value="Genomic_DNA"/>
</dbReference>
<protein>
    <submittedName>
        <fullName evidence="1">Uncharacterized protein</fullName>
    </submittedName>
</protein>
<dbReference type="RefSeq" id="WP_346753480.1">
    <property type="nucleotide sequence ID" value="NZ_JAUJEA010000007.1"/>
</dbReference>
<keyword evidence="2" id="KW-1185">Reference proteome</keyword>
<reference evidence="1" key="1">
    <citation type="submission" date="2023-06" db="EMBL/GenBank/DDBJ databases">
        <title>Genomic of Parafulvivirga corallium.</title>
        <authorList>
            <person name="Wang G."/>
        </authorList>
    </citation>
    <scope>NUCLEOTIDE SEQUENCE</scope>
    <source>
        <strain evidence="1">BMA10</strain>
    </source>
</reference>
<evidence type="ECO:0000313" key="1">
    <source>
        <dbReference type="EMBL" id="MDN5203458.1"/>
    </source>
</evidence>
<accession>A0ABT8KSR8</accession>
<name>A0ABT8KSR8_9BACT</name>
<dbReference type="Proteomes" id="UP001172082">
    <property type="component" value="Unassembled WGS sequence"/>
</dbReference>
<gene>
    <name evidence="1" type="ORF">QQ008_18875</name>
</gene>